<dbReference type="Pfam" id="PF00400">
    <property type="entry name" value="WD40"/>
    <property type="match status" value="5"/>
</dbReference>
<keyword evidence="6" id="KW-1185">Reference proteome</keyword>
<evidence type="ECO:0000256" key="4">
    <source>
        <dbReference type="SAM" id="MobiDB-lite"/>
    </source>
</evidence>
<dbReference type="PROSITE" id="PS50294">
    <property type="entry name" value="WD_REPEATS_REGION"/>
    <property type="match status" value="2"/>
</dbReference>
<feature type="compositionally biased region" description="Low complexity" evidence="4">
    <location>
        <begin position="186"/>
        <end position="212"/>
    </location>
</feature>
<feature type="region of interest" description="Disordered" evidence="4">
    <location>
        <begin position="285"/>
        <end position="321"/>
    </location>
</feature>
<feature type="compositionally biased region" description="Pro residues" evidence="4">
    <location>
        <begin position="312"/>
        <end position="321"/>
    </location>
</feature>
<organism evidence="5 6">
    <name type="scientific">Puccinia graminis f. sp. tritici</name>
    <dbReference type="NCBI Taxonomy" id="56615"/>
    <lineage>
        <taxon>Eukaryota</taxon>
        <taxon>Fungi</taxon>
        <taxon>Dikarya</taxon>
        <taxon>Basidiomycota</taxon>
        <taxon>Pucciniomycotina</taxon>
        <taxon>Pucciniomycetes</taxon>
        <taxon>Pucciniales</taxon>
        <taxon>Pucciniaceae</taxon>
        <taxon>Puccinia</taxon>
    </lineage>
</organism>
<feature type="compositionally biased region" description="Polar residues" evidence="4">
    <location>
        <begin position="1036"/>
        <end position="1057"/>
    </location>
</feature>
<dbReference type="PROSITE" id="PS00678">
    <property type="entry name" value="WD_REPEATS_1"/>
    <property type="match status" value="1"/>
</dbReference>
<feature type="region of interest" description="Disordered" evidence="4">
    <location>
        <begin position="1"/>
        <end position="100"/>
    </location>
</feature>
<dbReference type="InterPro" id="IPR036322">
    <property type="entry name" value="WD40_repeat_dom_sf"/>
</dbReference>
<feature type="compositionally biased region" description="Basic and acidic residues" evidence="4">
    <location>
        <begin position="24"/>
        <end position="41"/>
    </location>
</feature>
<feature type="repeat" description="WD" evidence="3">
    <location>
        <begin position="614"/>
        <end position="655"/>
    </location>
</feature>
<feature type="compositionally biased region" description="Polar residues" evidence="4">
    <location>
        <begin position="295"/>
        <end position="309"/>
    </location>
</feature>
<feature type="region of interest" description="Disordered" evidence="4">
    <location>
        <begin position="652"/>
        <end position="698"/>
    </location>
</feature>
<dbReference type="InterPro" id="IPR051350">
    <property type="entry name" value="WD_repeat-ST_regulator"/>
</dbReference>
<dbReference type="EMBL" id="VSWC01000144">
    <property type="protein sequence ID" value="KAA1077736.1"/>
    <property type="molecule type" value="Genomic_DNA"/>
</dbReference>
<evidence type="ECO:0000256" key="1">
    <source>
        <dbReference type="ARBA" id="ARBA00022574"/>
    </source>
</evidence>
<feature type="repeat" description="WD" evidence="3">
    <location>
        <begin position="750"/>
        <end position="784"/>
    </location>
</feature>
<protein>
    <submittedName>
        <fullName evidence="5">Uncharacterized protein</fullName>
    </submittedName>
</protein>
<dbReference type="GO" id="GO:0043161">
    <property type="term" value="P:proteasome-mediated ubiquitin-dependent protein catabolic process"/>
    <property type="evidence" value="ECO:0007669"/>
    <property type="project" value="TreeGrafter"/>
</dbReference>
<reference evidence="5 6" key="1">
    <citation type="submission" date="2019-05" db="EMBL/GenBank/DDBJ databases">
        <title>Emergence of the Ug99 lineage of the wheat stem rust pathogen through somatic hybridization.</title>
        <authorList>
            <person name="Li F."/>
            <person name="Upadhyaya N.M."/>
            <person name="Sperschneider J."/>
            <person name="Matny O."/>
            <person name="Nguyen-Phuc H."/>
            <person name="Mago R."/>
            <person name="Raley C."/>
            <person name="Miller M.E."/>
            <person name="Silverstein K.A.T."/>
            <person name="Henningsen E."/>
            <person name="Hirsch C.D."/>
            <person name="Visser B."/>
            <person name="Pretorius Z.A."/>
            <person name="Steffenson B.J."/>
            <person name="Schwessinger B."/>
            <person name="Dodds P.N."/>
            <person name="Figueroa M."/>
        </authorList>
    </citation>
    <scope>NUCLEOTIDE SEQUENCE [LARGE SCALE GENOMIC DNA]</scope>
    <source>
        <strain evidence="5">21-0</strain>
    </source>
</reference>
<feature type="compositionally biased region" description="Polar residues" evidence="4">
    <location>
        <begin position="57"/>
        <end position="78"/>
    </location>
</feature>
<gene>
    <name evidence="5" type="ORF">PGT21_018375</name>
</gene>
<dbReference type="SMART" id="SM00320">
    <property type="entry name" value="WD40"/>
    <property type="match status" value="5"/>
</dbReference>
<feature type="compositionally biased region" description="Low complexity" evidence="4">
    <location>
        <begin position="128"/>
        <end position="168"/>
    </location>
</feature>
<dbReference type="InterPro" id="IPR001680">
    <property type="entry name" value="WD40_rpt"/>
</dbReference>
<dbReference type="InterPro" id="IPR006594">
    <property type="entry name" value="LisH"/>
</dbReference>
<feature type="repeat" description="WD" evidence="3">
    <location>
        <begin position="709"/>
        <end position="749"/>
    </location>
</feature>
<dbReference type="SUPFAM" id="SSF50978">
    <property type="entry name" value="WD40 repeat-like"/>
    <property type="match status" value="1"/>
</dbReference>
<dbReference type="Pfam" id="PF23627">
    <property type="entry name" value="LisH_WDR26"/>
    <property type="match status" value="1"/>
</dbReference>
<sequence>MDNSRDIREEDRARLADGEVQEVTIHDGAHDHRSTDNETRRLIILPMEAPRDGPLSGNRSSAHQTHPTSLVRPSNTTVDPGHLITPSPVDPSLLPNVSQTGHLHSRNLSANRFSTNPIAHPSSNSTKPTNNHHQQQQQPSLTLNQPILNLDPESNQQQQQPNHQTRPQNDSHQRPSKRPRYAIGMQSNHQNQNNNNNTNNLTSSSSSSSSNQPPLYSDDEDDEMSEARPANSSIINNINNNHSSTSRPQHSKSPNNPTIHPPQDLQSLLKNFSDGLRALAPRLISSSPAAPDGHQSLNPDSQVDQPNQSHPLPHPLHPPWPMISDIDREEIVRLLLQSLKEIGYPAAAMTLEVESGFSLDPSPEITSFRQNVLNGKWLEVDELLQKEYLKYCDHSQISSSPLSPVYNKHDSCDNRITKSLFGVDVHVLKLARFLVIQEKYLELLESRQIRKALVVLRSEIAPLVTPPSQNGSTPNIKSKSSISGIGLSFNDKLSSPTGNGALTGWTNNQDDDQGVQRLCLLSSLMMCGTSDEVRERAEWDGVANGSRVKLLEELQELIPPQKLLPHQRLPHLLEQSKTLQRLQCLYHVTNPKISLLSNHTCSRSAFPTETSHVLSRHTDEVWRIEWAHDGRRLASADRAKTCIIWKVKSNPAASSSSASNPVGSNRDSPRMPRSSRFSGPSSPDKKPSSRRTQLGSQDEELEFEVDLVLDRHPAGIACIAWSPDDSVLLTGSDSTITMWNTRTGDCIATMVKHAYDVGALSWLPDGRSFVSGGLDTNVLFWDLKGQNTYKWQVGPTRINDLAVSPDGKRLVVIGTAAVDPSDDHHSASAQESANPAHSVDDSPARLHHQSQSALLDNHRSSHATATPTAAAAASGDSGKQGRIHIFNIPEKRQIAMIPLSPDLTCVSISDDSKYALINQSPNQVLLYSLEEQKLIRRYVGQKQGRFIIRSCFGGLDRNFVLSGSEDGKIYVWHMETGALIEVLAGHGEGTVNAVAWNSVDPPLFASASDDHTVRIWQAPNDKRSSTTPAIDHHHPSSSSKETSNGDGILPNTNNHQNILELLNHHHHPHSPPPPPPPPDPVDLAHIRQHPDPDDLDDHDHLEQPLLIESLDHDLDDQHETIY</sequence>
<feature type="compositionally biased region" description="Polar residues" evidence="4">
    <location>
        <begin position="247"/>
        <end position="265"/>
    </location>
</feature>
<feature type="compositionally biased region" description="Low complexity" evidence="4">
    <location>
        <begin position="652"/>
        <end position="682"/>
    </location>
</feature>
<dbReference type="PROSITE" id="PS50896">
    <property type="entry name" value="LISH"/>
    <property type="match status" value="1"/>
</dbReference>
<accession>A0A5B0MNZ3</accession>
<dbReference type="Gene3D" id="2.130.10.10">
    <property type="entry name" value="YVTN repeat-like/Quinoprotein amine dehydrogenase"/>
    <property type="match status" value="3"/>
</dbReference>
<feature type="region of interest" description="Disordered" evidence="4">
    <location>
        <begin position="820"/>
        <end position="879"/>
    </location>
</feature>
<feature type="compositionally biased region" description="Basic and acidic residues" evidence="4">
    <location>
        <begin position="1021"/>
        <end position="1034"/>
    </location>
</feature>
<dbReference type="Proteomes" id="UP000324748">
    <property type="component" value="Unassembled WGS sequence"/>
</dbReference>
<name>A0A5B0MNZ3_PUCGR</name>
<feature type="compositionally biased region" description="Basic and acidic residues" evidence="4">
    <location>
        <begin position="1"/>
        <end position="17"/>
    </location>
</feature>
<dbReference type="InterPro" id="IPR019775">
    <property type="entry name" value="WD40_repeat_CS"/>
</dbReference>
<dbReference type="PANTHER" id="PTHR22838">
    <property type="entry name" value="WD REPEAT PROTEIN 26-RELATED"/>
    <property type="match status" value="1"/>
</dbReference>
<evidence type="ECO:0000256" key="3">
    <source>
        <dbReference type="PROSITE-ProRule" id="PRU00221"/>
    </source>
</evidence>
<keyword evidence="2" id="KW-0677">Repeat</keyword>
<keyword evidence="1 3" id="KW-0853">WD repeat</keyword>
<evidence type="ECO:0000313" key="6">
    <source>
        <dbReference type="Proteomes" id="UP000324748"/>
    </source>
</evidence>
<feature type="compositionally biased region" description="Pro residues" evidence="4">
    <location>
        <begin position="1070"/>
        <end position="1080"/>
    </location>
</feature>
<feature type="compositionally biased region" description="Low complexity" evidence="4">
    <location>
        <begin position="231"/>
        <end position="246"/>
    </location>
</feature>
<dbReference type="PROSITE" id="PS50082">
    <property type="entry name" value="WD_REPEATS_2"/>
    <property type="match status" value="5"/>
</dbReference>
<feature type="region of interest" description="Disordered" evidence="4">
    <location>
        <begin position="112"/>
        <end position="265"/>
    </location>
</feature>
<feature type="region of interest" description="Disordered" evidence="4">
    <location>
        <begin position="1021"/>
        <end position="1099"/>
    </location>
</feature>
<comment type="caution">
    <text evidence="5">The sequence shown here is derived from an EMBL/GenBank/DDBJ whole genome shotgun (WGS) entry which is preliminary data.</text>
</comment>
<feature type="compositionally biased region" description="Basic and acidic residues" evidence="4">
    <location>
        <begin position="1082"/>
        <end position="1099"/>
    </location>
</feature>
<dbReference type="InterPro" id="IPR015943">
    <property type="entry name" value="WD40/YVTN_repeat-like_dom_sf"/>
</dbReference>
<dbReference type="AlphaFoldDB" id="A0A5B0MNZ3"/>
<evidence type="ECO:0000256" key="2">
    <source>
        <dbReference type="ARBA" id="ARBA00022737"/>
    </source>
</evidence>
<feature type="repeat" description="WD" evidence="3">
    <location>
        <begin position="991"/>
        <end position="1026"/>
    </location>
</feature>
<feature type="compositionally biased region" description="Low complexity" evidence="4">
    <location>
        <begin position="863"/>
        <end position="873"/>
    </location>
</feature>
<evidence type="ECO:0000313" key="5">
    <source>
        <dbReference type="EMBL" id="KAA1077736.1"/>
    </source>
</evidence>
<dbReference type="PANTHER" id="PTHR22838:SF0">
    <property type="entry name" value="WD REPEAT-CONTAINING PROTEIN 26"/>
    <property type="match status" value="1"/>
</dbReference>
<dbReference type="GO" id="GO:0034657">
    <property type="term" value="C:GID complex"/>
    <property type="evidence" value="ECO:0007669"/>
    <property type="project" value="TreeGrafter"/>
</dbReference>
<feature type="compositionally biased region" description="Polar residues" evidence="4">
    <location>
        <begin position="112"/>
        <end position="127"/>
    </location>
</feature>
<proteinExistence type="predicted"/>
<dbReference type="OrthoDB" id="972532at2759"/>
<feature type="repeat" description="WD" evidence="3">
    <location>
        <begin position="956"/>
        <end position="982"/>
    </location>
</feature>